<comment type="similarity">
    <text evidence="1">Belongs to the 'GDSL' lipolytic enzyme family.</text>
</comment>
<keyword evidence="2" id="KW-0732">Signal</keyword>
<evidence type="ECO:0000256" key="2">
    <source>
        <dbReference type="ARBA" id="ARBA00022729"/>
    </source>
</evidence>
<dbReference type="Pfam" id="PF00657">
    <property type="entry name" value="Lipase_GDSL"/>
    <property type="match status" value="2"/>
</dbReference>
<dbReference type="Gene3D" id="3.40.50.1110">
    <property type="entry name" value="SGNH hydrolase"/>
    <property type="match status" value="2"/>
</dbReference>
<dbReference type="InterPro" id="IPR036514">
    <property type="entry name" value="SGNH_hydro_sf"/>
</dbReference>
<comment type="caution">
    <text evidence="6">The sequence shown here is derived from an EMBL/GenBank/DDBJ whole genome shotgun (WGS) entry which is preliminary data.</text>
</comment>
<gene>
    <name evidence="6" type="ORF">SADUNF_Sadunf04G0036300</name>
</gene>
<reference evidence="6 7" key="1">
    <citation type="submission" date="2020-10" db="EMBL/GenBank/DDBJ databases">
        <title>Plant Genome Project.</title>
        <authorList>
            <person name="Zhang R.-G."/>
        </authorList>
    </citation>
    <scope>NUCLEOTIDE SEQUENCE [LARGE SCALE GENOMIC DNA]</scope>
    <source>
        <strain evidence="6">FAFU-HL-1</strain>
        <tissue evidence="6">Leaf</tissue>
    </source>
</reference>
<dbReference type="SUPFAM" id="SSF52266">
    <property type="entry name" value="SGNH hydrolase"/>
    <property type="match status" value="2"/>
</dbReference>
<dbReference type="PANTHER" id="PTHR22835:SF683">
    <property type="entry name" value="OS05G0506800 PROTEIN"/>
    <property type="match status" value="1"/>
</dbReference>
<organism evidence="6 7">
    <name type="scientific">Salix dunnii</name>
    <dbReference type="NCBI Taxonomy" id="1413687"/>
    <lineage>
        <taxon>Eukaryota</taxon>
        <taxon>Viridiplantae</taxon>
        <taxon>Streptophyta</taxon>
        <taxon>Embryophyta</taxon>
        <taxon>Tracheophyta</taxon>
        <taxon>Spermatophyta</taxon>
        <taxon>Magnoliopsida</taxon>
        <taxon>eudicotyledons</taxon>
        <taxon>Gunneridae</taxon>
        <taxon>Pentapetalae</taxon>
        <taxon>rosids</taxon>
        <taxon>fabids</taxon>
        <taxon>Malpighiales</taxon>
        <taxon>Salicaceae</taxon>
        <taxon>Saliceae</taxon>
        <taxon>Salix</taxon>
    </lineage>
</organism>
<dbReference type="InterPro" id="IPR035669">
    <property type="entry name" value="SGNH_plant_lipase-like"/>
</dbReference>
<name>A0A835KEP2_9ROSI</name>
<dbReference type="InterPro" id="IPR001087">
    <property type="entry name" value="GDSL"/>
</dbReference>
<dbReference type="OrthoDB" id="1600564at2759"/>
<proteinExistence type="inferred from homology"/>
<evidence type="ECO:0000313" key="6">
    <source>
        <dbReference type="EMBL" id="KAF9683654.1"/>
    </source>
</evidence>
<keyword evidence="5" id="KW-1133">Transmembrane helix</keyword>
<evidence type="ECO:0008006" key="8">
    <source>
        <dbReference type="Google" id="ProtNLM"/>
    </source>
</evidence>
<dbReference type="EMBL" id="JADGMS010000004">
    <property type="protein sequence ID" value="KAF9683654.1"/>
    <property type="molecule type" value="Genomic_DNA"/>
</dbReference>
<protein>
    <recommendedName>
        <fullName evidence="8">GDSL esterase/lipase</fullName>
    </recommendedName>
</protein>
<evidence type="ECO:0000256" key="1">
    <source>
        <dbReference type="ARBA" id="ARBA00008668"/>
    </source>
</evidence>
<keyword evidence="4" id="KW-0325">Glycoprotein</keyword>
<dbReference type="PANTHER" id="PTHR22835">
    <property type="entry name" value="ZINC FINGER FYVE DOMAIN CONTAINING PROTEIN"/>
    <property type="match status" value="1"/>
</dbReference>
<sequence>MAPCSSHFQWNVFLFIILILSTISCTIACYTSIFSFGDSLADTGNSMNLSPPDKLPHFSFRPYGETFFHHPTGRCSDGRLVIDFIAEYLGLPFVPPYFGGSMESFKEAGVNFAVAGATALDAAFLQERGVTSLVTNSTLVVQLGLFKELLPSLCSTPSDCKKLLGDSLILLGEIGGNDYNHPFFEGLDFETIQDLVPYVINTIGLAIQELIQLGAVTILVPGNLPIGCSPSYLTLFEGSDKQDYDHVTGCLKWLNKFAQDHNEQLMKELKRLQKLHPHAKIIYADYYNAVMPFYHSPDRFGFTAGVLKSCCGWGGTYNYNSFVKCGNPLVSVCDDPSSFVNWDGLHYTEATYKLIFESIIEGSYSYPSFKALFSTSPLQYDSIFNFGDSLSDTGNFLLSGAMAFPVIAELPYGETFFRHATGRCSDGRLVVDFISEASGLPHLPPYLALRKDQLHSFHGVNFAVAGATALDAKFFYDQSIGRVLWTNDSLSVQLGWFKQMKSSLCTTKQECDNYFKKSLFLVGEIGGNDYNYAFFVGGSIKQLRASVPLVVEAITNATSFLIEEGAVELLVPGNFPIGCSAVYLTLFGSPNKAEYDRNGCLKAYNAFSKNHNKQLKRSLDMLRQKYPHARIMYADYYGAAMRFYHAPRHHGFTDGTLTACCGGGGPYNFNNSARCGHIGSRACSNPSSHANWDGIHLTEAAYRYVAMGLVNGTFTTPPLRSSLK</sequence>
<accession>A0A835KEP2</accession>
<keyword evidence="3" id="KW-0378">Hydrolase</keyword>
<dbReference type="AlphaFoldDB" id="A0A835KEP2"/>
<evidence type="ECO:0000256" key="3">
    <source>
        <dbReference type="ARBA" id="ARBA00022801"/>
    </source>
</evidence>
<dbReference type="Proteomes" id="UP000657918">
    <property type="component" value="Chromosome 4"/>
</dbReference>
<feature type="transmembrane region" description="Helical" evidence="5">
    <location>
        <begin position="12"/>
        <end position="37"/>
    </location>
</feature>
<keyword evidence="5" id="KW-0472">Membrane</keyword>
<evidence type="ECO:0000256" key="4">
    <source>
        <dbReference type="ARBA" id="ARBA00023180"/>
    </source>
</evidence>
<evidence type="ECO:0000313" key="7">
    <source>
        <dbReference type="Proteomes" id="UP000657918"/>
    </source>
</evidence>
<keyword evidence="7" id="KW-1185">Reference proteome</keyword>
<evidence type="ECO:0000256" key="5">
    <source>
        <dbReference type="SAM" id="Phobius"/>
    </source>
</evidence>
<dbReference type="GO" id="GO:0016788">
    <property type="term" value="F:hydrolase activity, acting on ester bonds"/>
    <property type="evidence" value="ECO:0007669"/>
    <property type="project" value="InterPro"/>
</dbReference>
<dbReference type="CDD" id="cd01837">
    <property type="entry name" value="SGNH_plant_lipase_like"/>
    <property type="match status" value="2"/>
</dbReference>
<keyword evidence="5" id="KW-0812">Transmembrane</keyword>